<evidence type="ECO:0000256" key="1">
    <source>
        <dbReference type="ARBA" id="ARBA00009986"/>
    </source>
</evidence>
<evidence type="ECO:0000259" key="6">
    <source>
        <dbReference type="Pfam" id="PF00171"/>
    </source>
</evidence>
<evidence type="ECO:0000256" key="2">
    <source>
        <dbReference type="ARBA" id="ARBA00023002"/>
    </source>
</evidence>
<name>A0A1C1A4H8_9BACL</name>
<organism evidence="7 8">
    <name type="scientific">Paenibacillus pectinilyticus</name>
    <dbReference type="NCBI Taxonomy" id="512399"/>
    <lineage>
        <taxon>Bacteria</taxon>
        <taxon>Bacillati</taxon>
        <taxon>Bacillota</taxon>
        <taxon>Bacilli</taxon>
        <taxon>Bacillales</taxon>
        <taxon>Paenibacillaceae</taxon>
        <taxon>Paenibacillus</taxon>
    </lineage>
</organism>
<dbReference type="FunFam" id="3.40.309.10:FF:000009">
    <property type="entry name" value="Aldehyde dehydrogenase A"/>
    <property type="match status" value="1"/>
</dbReference>
<evidence type="ECO:0000313" key="7">
    <source>
        <dbReference type="EMBL" id="OCT15459.1"/>
    </source>
</evidence>
<feature type="active site" evidence="4">
    <location>
        <position position="252"/>
    </location>
</feature>
<dbReference type="InterPro" id="IPR016162">
    <property type="entry name" value="Ald_DH_N"/>
</dbReference>
<keyword evidence="3" id="KW-0520">NAD</keyword>
<comment type="caution">
    <text evidence="7">The sequence shown here is derived from an EMBL/GenBank/DDBJ whole genome shotgun (WGS) entry which is preliminary data.</text>
</comment>
<dbReference type="InterPro" id="IPR016163">
    <property type="entry name" value="Ald_DH_C"/>
</dbReference>
<dbReference type="Gene3D" id="3.40.309.10">
    <property type="entry name" value="Aldehyde Dehydrogenase, Chain A, domain 2"/>
    <property type="match status" value="1"/>
</dbReference>
<dbReference type="OrthoDB" id="20170at2"/>
<dbReference type="InterPro" id="IPR015590">
    <property type="entry name" value="Aldehyde_DH_dom"/>
</dbReference>
<dbReference type="PROSITE" id="PS00070">
    <property type="entry name" value="ALDEHYDE_DEHYDR_CYS"/>
    <property type="match status" value="1"/>
</dbReference>
<dbReference type="InterPro" id="IPR016161">
    <property type="entry name" value="Ald_DH/histidinol_DH"/>
</dbReference>
<dbReference type="PANTHER" id="PTHR42986">
    <property type="entry name" value="BENZALDEHYDE DEHYDROGENASE YFMT"/>
    <property type="match status" value="1"/>
</dbReference>
<keyword evidence="8" id="KW-1185">Reference proteome</keyword>
<dbReference type="AlphaFoldDB" id="A0A1C1A4H8"/>
<dbReference type="InterPro" id="IPR029510">
    <property type="entry name" value="Ald_DH_CS_GLU"/>
</dbReference>
<gene>
    <name evidence="7" type="ORF">A8709_15390</name>
</gene>
<protein>
    <submittedName>
        <fullName evidence="7">Aldehyde dehydrogenase</fullName>
    </submittedName>
</protein>
<dbReference type="Pfam" id="PF00171">
    <property type="entry name" value="Aldedh"/>
    <property type="match status" value="1"/>
</dbReference>
<accession>A0A1C1A4H8</accession>
<sequence length="484" mass="52936">MSEHYNKQYINGVWRDGASETIYDNVNPYNNEVVTRIKLANRDDIDEAYTAAKKAQKVWATSTAEERKQVLGRAMTLLQERKDEIIGLMVKETGGSYTKSIGEFMASVGSLMAAINYVDAMFAPHVFPSPIPGKENHVYRFPAGVIGTINGFNFPLYMAMRVVAPAIAAGDAVVLKPDSQTYITGGPIVAEIFEQAGLPKGVLNVVGYDIAEVGDYMIEHPVPRVISFTGSTGVGRHIGELCGKHLKRASLELGGNNPFVVLEDADLDQAVNAAVFSKLLNSGQVCICTNRFFVHRKHYDTFVTRLAERLQQVPFGDPTDPKVIVGPLINEKQIEKVLGLAELAKQEGARLVLEGQRIGNIVTPFVFADVRPDSKLAQTEIFGPIASIIPFDIEEEALAWANDTEYGLSSAVFTTNSEQGMAFARAIESGMTHVNDTTINMDMNAPFGGEKSSGIGHYGGELGFEEFTTSKWVSVQKEPRVFPF</sequence>
<dbReference type="Proteomes" id="UP000093309">
    <property type="component" value="Unassembled WGS sequence"/>
</dbReference>
<reference evidence="8" key="1">
    <citation type="submission" date="2016-05" db="EMBL/GenBank/DDBJ databases">
        <title>Paenibacillus oryzae. sp. nov., isolated from the rice root.</title>
        <authorList>
            <person name="Zhang J."/>
            <person name="Zhang X."/>
        </authorList>
    </citation>
    <scope>NUCLEOTIDE SEQUENCE [LARGE SCALE GENOMIC DNA]</scope>
    <source>
        <strain evidence="8">KCTC13222</strain>
    </source>
</reference>
<dbReference type="InterPro" id="IPR016160">
    <property type="entry name" value="Ald_DH_CS_CYS"/>
</dbReference>
<dbReference type="GO" id="GO:0016620">
    <property type="term" value="F:oxidoreductase activity, acting on the aldehyde or oxo group of donors, NAD or NADP as acceptor"/>
    <property type="evidence" value="ECO:0007669"/>
    <property type="project" value="InterPro"/>
</dbReference>
<evidence type="ECO:0000256" key="5">
    <source>
        <dbReference type="RuleBase" id="RU003345"/>
    </source>
</evidence>
<evidence type="ECO:0000313" key="8">
    <source>
        <dbReference type="Proteomes" id="UP000093309"/>
    </source>
</evidence>
<dbReference type="RefSeq" id="WP_065852369.1">
    <property type="nucleotide sequence ID" value="NZ_LYPC01000014.1"/>
</dbReference>
<dbReference type="STRING" id="512399.A8709_15390"/>
<keyword evidence="2 5" id="KW-0560">Oxidoreductase</keyword>
<proteinExistence type="inferred from homology"/>
<dbReference type="EMBL" id="LYPC01000014">
    <property type="protein sequence ID" value="OCT15459.1"/>
    <property type="molecule type" value="Genomic_DNA"/>
</dbReference>
<dbReference type="SUPFAM" id="SSF53720">
    <property type="entry name" value="ALDH-like"/>
    <property type="match status" value="1"/>
</dbReference>
<feature type="domain" description="Aldehyde dehydrogenase" evidence="6">
    <location>
        <begin position="14"/>
        <end position="473"/>
    </location>
</feature>
<dbReference type="PANTHER" id="PTHR42986:SF1">
    <property type="entry name" value="BENZALDEHYDE DEHYDROGENASE YFMT"/>
    <property type="match status" value="1"/>
</dbReference>
<dbReference type="Gene3D" id="3.40.605.10">
    <property type="entry name" value="Aldehyde Dehydrogenase, Chain A, domain 1"/>
    <property type="match status" value="1"/>
</dbReference>
<comment type="similarity">
    <text evidence="1 5">Belongs to the aldehyde dehydrogenase family.</text>
</comment>
<dbReference type="PROSITE" id="PS00687">
    <property type="entry name" value="ALDEHYDE_DEHYDR_GLU"/>
    <property type="match status" value="1"/>
</dbReference>
<evidence type="ECO:0000256" key="3">
    <source>
        <dbReference type="ARBA" id="ARBA00023027"/>
    </source>
</evidence>
<evidence type="ECO:0000256" key="4">
    <source>
        <dbReference type="PROSITE-ProRule" id="PRU10007"/>
    </source>
</evidence>